<dbReference type="InterPro" id="IPR011991">
    <property type="entry name" value="ArsR-like_HTH"/>
</dbReference>
<protein>
    <submittedName>
        <fullName evidence="2">ArsR family transcriptional regulator</fullName>
    </submittedName>
</protein>
<reference evidence="2 3" key="1">
    <citation type="submission" date="2018-09" db="EMBL/GenBank/DDBJ databases">
        <title>Nocardia yunnanensis sp. nov., an actinomycete isolated from a soil sample.</title>
        <authorList>
            <person name="Zhang J."/>
        </authorList>
    </citation>
    <scope>NUCLEOTIDE SEQUENCE [LARGE SCALE GENOMIC DNA]</scope>
    <source>
        <strain evidence="2 3">CFHS0054</strain>
    </source>
</reference>
<dbReference type="RefSeq" id="WP_120737480.1">
    <property type="nucleotide sequence ID" value="NZ_CP032568.1"/>
</dbReference>
<dbReference type="AlphaFoldDB" id="A0A386ZBH2"/>
<name>A0A386ZBH2_9NOCA</name>
<feature type="domain" description="HTH marR-type" evidence="1">
    <location>
        <begin position="23"/>
        <end position="64"/>
    </location>
</feature>
<dbReference type="Proteomes" id="UP000267164">
    <property type="component" value="Chromosome"/>
</dbReference>
<dbReference type="InterPro" id="IPR000835">
    <property type="entry name" value="HTH_MarR-typ"/>
</dbReference>
<dbReference type="SUPFAM" id="SSF46785">
    <property type="entry name" value="Winged helix' DNA-binding domain"/>
    <property type="match status" value="1"/>
</dbReference>
<dbReference type="CDD" id="cd00090">
    <property type="entry name" value="HTH_ARSR"/>
    <property type="match status" value="1"/>
</dbReference>
<accession>A0A386ZBH2</accession>
<dbReference type="InterPro" id="IPR036388">
    <property type="entry name" value="WH-like_DNA-bd_sf"/>
</dbReference>
<proteinExistence type="predicted"/>
<dbReference type="GO" id="GO:0003700">
    <property type="term" value="F:DNA-binding transcription factor activity"/>
    <property type="evidence" value="ECO:0007669"/>
    <property type="project" value="InterPro"/>
</dbReference>
<dbReference type="KEGG" id="nyu:D7D52_16520"/>
<gene>
    <name evidence="2" type="ORF">D7D52_16520</name>
</gene>
<organism evidence="2 3">
    <name type="scientific">Nocardia yunnanensis</name>
    <dbReference type="NCBI Taxonomy" id="2382165"/>
    <lineage>
        <taxon>Bacteria</taxon>
        <taxon>Bacillati</taxon>
        <taxon>Actinomycetota</taxon>
        <taxon>Actinomycetes</taxon>
        <taxon>Mycobacteriales</taxon>
        <taxon>Nocardiaceae</taxon>
        <taxon>Nocardia</taxon>
    </lineage>
</organism>
<dbReference type="Pfam" id="PF12802">
    <property type="entry name" value="MarR_2"/>
    <property type="match status" value="1"/>
</dbReference>
<evidence type="ECO:0000259" key="1">
    <source>
        <dbReference type="Pfam" id="PF12802"/>
    </source>
</evidence>
<sequence length="111" mass="12499">MTDRADDLSALRRLLNHRGVVELLDLLADRPRTVRDLRTALGLRRPGVSRVLRVVAAHGLVRTEGPGSWDDALSITTPIELTETGWRTVELLSSFTVWESLYQHSDPTRDL</sequence>
<evidence type="ECO:0000313" key="2">
    <source>
        <dbReference type="EMBL" id="AYF75202.1"/>
    </source>
</evidence>
<keyword evidence="3" id="KW-1185">Reference proteome</keyword>
<dbReference type="EMBL" id="CP032568">
    <property type="protein sequence ID" value="AYF75202.1"/>
    <property type="molecule type" value="Genomic_DNA"/>
</dbReference>
<dbReference type="Gene3D" id="1.10.10.10">
    <property type="entry name" value="Winged helix-like DNA-binding domain superfamily/Winged helix DNA-binding domain"/>
    <property type="match status" value="1"/>
</dbReference>
<dbReference type="OrthoDB" id="4556418at2"/>
<evidence type="ECO:0000313" key="3">
    <source>
        <dbReference type="Proteomes" id="UP000267164"/>
    </source>
</evidence>
<dbReference type="InterPro" id="IPR036390">
    <property type="entry name" value="WH_DNA-bd_sf"/>
</dbReference>